<evidence type="ECO:0000256" key="7">
    <source>
        <dbReference type="ARBA" id="ARBA00047848"/>
    </source>
</evidence>
<keyword evidence="6" id="KW-0456">Lyase</keyword>
<evidence type="ECO:0000256" key="8">
    <source>
        <dbReference type="PIRSR" id="PIRSR001500-2"/>
    </source>
</evidence>
<evidence type="ECO:0000256" key="3">
    <source>
        <dbReference type="ARBA" id="ARBA00022605"/>
    </source>
</evidence>
<comment type="caution">
    <text evidence="10">The sequence shown here is derived from an EMBL/GenBank/DDBJ whole genome shotgun (WGS) entry which is preliminary data.</text>
</comment>
<name>A0A2W5FMV4_9BACT</name>
<dbReference type="Proteomes" id="UP000249739">
    <property type="component" value="Unassembled WGS sequence"/>
</dbReference>
<dbReference type="InterPro" id="IPR008242">
    <property type="entry name" value="Chor_mutase/pphenate_deHydtase"/>
</dbReference>
<keyword evidence="5" id="KW-0584">Phenylalanine biosynthesis</keyword>
<comment type="catalytic activity">
    <reaction evidence="7">
        <text>prephenate + H(+) = 3-phenylpyruvate + CO2 + H2O</text>
        <dbReference type="Rhea" id="RHEA:21648"/>
        <dbReference type="ChEBI" id="CHEBI:15377"/>
        <dbReference type="ChEBI" id="CHEBI:15378"/>
        <dbReference type="ChEBI" id="CHEBI:16526"/>
        <dbReference type="ChEBI" id="CHEBI:18005"/>
        <dbReference type="ChEBI" id="CHEBI:29934"/>
        <dbReference type="EC" id="4.2.1.51"/>
    </reaction>
</comment>
<dbReference type="EMBL" id="QFOT01000030">
    <property type="protein sequence ID" value="PZP56308.1"/>
    <property type="molecule type" value="Genomic_DNA"/>
</dbReference>
<dbReference type="Gene3D" id="3.30.70.260">
    <property type="match status" value="1"/>
</dbReference>
<keyword evidence="4" id="KW-0057">Aromatic amino acid biosynthesis</keyword>
<feature type="site" description="Essential for prephenate dehydratase activity" evidence="8">
    <location>
        <position position="175"/>
    </location>
</feature>
<dbReference type="PANTHER" id="PTHR21022:SF19">
    <property type="entry name" value="PREPHENATE DEHYDRATASE-RELATED"/>
    <property type="match status" value="1"/>
</dbReference>
<dbReference type="CDD" id="cd13631">
    <property type="entry name" value="PBP2_Ct-PDT_like"/>
    <property type="match status" value="1"/>
</dbReference>
<dbReference type="PIRSF" id="PIRSF001500">
    <property type="entry name" value="Chor_mut_pdt_Ppr"/>
    <property type="match status" value="1"/>
</dbReference>
<dbReference type="InterPro" id="IPR018528">
    <property type="entry name" value="Preph_deHydtase_CS"/>
</dbReference>
<protein>
    <recommendedName>
        <fullName evidence="2">prephenate dehydratase</fullName>
        <ecNumber evidence="2">4.2.1.51</ecNumber>
    </recommendedName>
</protein>
<accession>A0A2W5FMV4</accession>
<dbReference type="InterPro" id="IPR045865">
    <property type="entry name" value="ACT-like_dom_sf"/>
</dbReference>
<sequence length="281" mass="30911">MTKPHKLVAIQGVLGSNSDIARRNLLPEMDTYPCETFEKAFNALKDGTAELALIAVDNTIAGRVADVHHLLAGSDFYIVGEYFLPIDFALMALPDAQISDLTDVYSHPHAIPQCRKIIRELNLKPHVHPDTAGAAADVALWGDKTKAALAPTLAAEIYGLKVLKEKVQDEADNTTRFLVLSKDISLPKAASGNFITSLYFEVRNIPAALYKALGGFATNGVQVIKLESYVDPRFNVARFYVEIIGHVQDRSVGLALEELAFFAKDIRNMGTYKAHDFRNLN</sequence>
<dbReference type="SUPFAM" id="SSF55021">
    <property type="entry name" value="ACT-like"/>
    <property type="match status" value="1"/>
</dbReference>
<gene>
    <name evidence="10" type="ORF">DI586_04085</name>
</gene>
<evidence type="ECO:0000256" key="4">
    <source>
        <dbReference type="ARBA" id="ARBA00023141"/>
    </source>
</evidence>
<dbReference type="PANTHER" id="PTHR21022">
    <property type="entry name" value="PREPHENATE DEHYDRATASE P PROTEIN"/>
    <property type="match status" value="1"/>
</dbReference>
<dbReference type="CDD" id="cd04905">
    <property type="entry name" value="ACT_CM-PDT"/>
    <property type="match status" value="1"/>
</dbReference>
<evidence type="ECO:0000256" key="2">
    <source>
        <dbReference type="ARBA" id="ARBA00013147"/>
    </source>
</evidence>
<evidence type="ECO:0000256" key="6">
    <source>
        <dbReference type="ARBA" id="ARBA00023239"/>
    </source>
</evidence>
<dbReference type="SUPFAM" id="SSF53850">
    <property type="entry name" value="Periplasmic binding protein-like II"/>
    <property type="match status" value="1"/>
</dbReference>
<dbReference type="Gene3D" id="3.40.190.10">
    <property type="entry name" value="Periplasmic binding protein-like II"/>
    <property type="match status" value="2"/>
</dbReference>
<dbReference type="GO" id="GO:0004664">
    <property type="term" value="F:prephenate dehydratase activity"/>
    <property type="evidence" value="ECO:0007669"/>
    <property type="project" value="UniProtKB-EC"/>
</dbReference>
<evidence type="ECO:0000313" key="11">
    <source>
        <dbReference type="Proteomes" id="UP000249739"/>
    </source>
</evidence>
<reference evidence="10 11" key="1">
    <citation type="submission" date="2017-08" db="EMBL/GenBank/DDBJ databases">
        <title>Infants hospitalized years apart are colonized by the same room-sourced microbial strains.</title>
        <authorList>
            <person name="Brooks B."/>
            <person name="Olm M.R."/>
            <person name="Firek B.A."/>
            <person name="Baker R."/>
            <person name="Thomas B.C."/>
            <person name="Morowitz M.J."/>
            <person name="Banfield J.F."/>
        </authorList>
    </citation>
    <scope>NUCLEOTIDE SEQUENCE [LARGE SCALE GENOMIC DNA]</scope>
    <source>
        <strain evidence="10">S2_006_000_R2_64</strain>
    </source>
</reference>
<evidence type="ECO:0000313" key="10">
    <source>
        <dbReference type="EMBL" id="PZP56308.1"/>
    </source>
</evidence>
<keyword evidence="3" id="KW-0028">Amino-acid biosynthesis</keyword>
<dbReference type="PROSITE" id="PS00857">
    <property type="entry name" value="PREPHENATE_DEHYDR_1"/>
    <property type="match status" value="1"/>
</dbReference>
<dbReference type="GO" id="GO:0009094">
    <property type="term" value="P:L-phenylalanine biosynthetic process"/>
    <property type="evidence" value="ECO:0007669"/>
    <property type="project" value="UniProtKB-UniPathway"/>
</dbReference>
<dbReference type="PROSITE" id="PS51171">
    <property type="entry name" value="PREPHENATE_DEHYDR_3"/>
    <property type="match status" value="1"/>
</dbReference>
<dbReference type="GO" id="GO:0005737">
    <property type="term" value="C:cytoplasm"/>
    <property type="evidence" value="ECO:0007669"/>
    <property type="project" value="TreeGrafter"/>
</dbReference>
<evidence type="ECO:0000256" key="5">
    <source>
        <dbReference type="ARBA" id="ARBA00023222"/>
    </source>
</evidence>
<dbReference type="NCBIfam" id="NF008866">
    <property type="entry name" value="PRK11899.1"/>
    <property type="match status" value="1"/>
</dbReference>
<feature type="domain" description="Prephenate dehydratase" evidence="9">
    <location>
        <begin position="7"/>
        <end position="182"/>
    </location>
</feature>
<dbReference type="Pfam" id="PF00800">
    <property type="entry name" value="PDT"/>
    <property type="match status" value="1"/>
</dbReference>
<comment type="pathway">
    <text evidence="1">Amino-acid biosynthesis; L-phenylalanine biosynthesis; phenylpyruvate from prephenate: step 1/1.</text>
</comment>
<organism evidence="10 11">
    <name type="scientific">Micavibrio aeruginosavorus</name>
    <dbReference type="NCBI Taxonomy" id="349221"/>
    <lineage>
        <taxon>Bacteria</taxon>
        <taxon>Pseudomonadati</taxon>
        <taxon>Bdellovibrionota</taxon>
        <taxon>Bdellovibrionia</taxon>
        <taxon>Bdellovibrionales</taxon>
        <taxon>Pseudobdellovibrionaceae</taxon>
        <taxon>Micavibrio</taxon>
    </lineage>
</organism>
<dbReference type="EC" id="4.2.1.51" evidence="2"/>
<proteinExistence type="predicted"/>
<dbReference type="InterPro" id="IPR001086">
    <property type="entry name" value="Preph_deHydtase"/>
</dbReference>
<evidence type="ECO:0000256" key="1">
    <source>
        <dbReference type="ARBA" id="ARBA00004741"/>
    </source>
</evidence>
<evidence type="ECO:0000259" key="9">
    <source>
        <dbReference type="PROSITE" id="PS51171"/>
    </source>
</evidence>
<dbReference type="AlphaFoldDB" id="A0A2W5FMV4"/>
<dbReference type="UniPathway" id="UPA00121">
    <property type="reaction ID" value="UER00345"/>
</dbReference>